<keyword evidence="1" id="KW-0808">Transferase</keyword>
<dbReference type="PANTHER" id="PTHR35526">
    <property type="entry name" value="ANTI-SIGMA-F FACTOR RSBW-RELATED"/>
    <property type="match status" value="1"/>
</dbReference>
<dbReference type="GO" id="GO:0004674">
    <property type="term" value="F:protein serine/threonine kinase activity"/>
    <property type="evidence" value="ECO:0007669"/>
    <property type="project" value="UniProtKB-KW"/>
</dbReference>
<evidence type="ECO:0000313" key="4">
    <source>
        <dbReference type="Proteomes" id="UP000605361"/>
    </source>
</evidence>
<accession>A0A931A2L3</accession>
<proteinExistence type="predicted"/>
<gene>
    <name evidence="3" type="ORF">ITP53_04745</name>
</gene>
<dbReference type="InterPro" id="IPR050267">
    <property type="entry name" value="Anti-sigma-factor_SerPK"/>
</dbReference>
<dbReference type="RefSeq" id="WP_195894037.1">
    <property type="nucleotide sequence ID" value="NZ_JADOGI010000008.1"/>
</dbReference>
<dbReference type="Pfam" id="PF13581">
    <property type="entry name" value="HATPase_c_2"/>
    <property type="match status" value="1"/>
</dbReference>
<dbReference type="CDD" id="cd16936">
    <property type="entry name" value="HATPase_RsbW-like"/>
    <property type="match status" value="1"/>
</dbReference>
<keyword evidence="3" id="KW-0547">Nucleotide-binding</keyword>
<evidence type="ECO:0000313" key="3">
    <source>
        <dbReference type="EMBL" id="MBF8185056.1"/>
    </source>
</evidence>
<dbReference type="PANTHER" id="PTHR35526:SF3">
    <property type="entry name" value="ANTI-SIGMA-F FACTOR RSBW"/>
    <property type="match status" value="1"/>
</dbReference>
<dbReference type="SUPFAM" id="SSF55874">
    <property type="entry name" value="ATPase domain of HSP90 chaperone/DNA topoisomerase II/histidine kinase"/>
    <property type="match status" value="1"/>
</dbReference>
<comment type="caution">
    <text evidence="3">The sequence shown here is derived from an EMBL/GenBank/DDBJ whole genome shotgun (WGS) entry which is preliminary data.</text>
</comment>
<feature type="domain" description="Histidine kinase/HSP90-like ATPase" evidence="2">
    <location>
        <begin position="24"/>
        <end position="135"/>
    </location>
</feature>
<dbReference type="InterPro" id="IPR036890">
    <property type="entry name" value="HATPase_C_sf"/>
</dbReference>
<keyword evidence="1" id="KW-0723">Serine/threonine-protein kinase</keyword>
<dbReference type="GO" id="GO:0005524">
    <property type="term" value="F:ATP binding"/>
    <property type="evidence" value="ECO:0007669"/>
    <property type="project" value="UniProtKB-KW"/>
</dbReference>
<keyword evidence="3" id="KW-0067">ATP-binding</keyword>
<keyword evidence="1" id="KW-0418">Kinase</keyword>
<name>A0A931A2L3_9ACTN</name>
<dbReference type="InterPro" id="IPR003594">
    <property type="entry name" value="HATPase_dom"/>
</dbReference>
<sequence>MRNLNPATPCPTRDDDSGEACWDLPAVPESVGTARRLVREALAAWGLSALAEDMTMVVSEVVTNAVVHAKSSMTLSLHRQGESVRGEVADRSMAWPTPLPADLEEEHGRGLTIVAAYSERWGVDPSPDGKTVWFVCQMSASPCTT</sequence>
<keyword evidence="4" id="KW-1185">Reference proteome</keyword>
<evidence type="ECO:0000259" key="2">
    <source>
        <dbReference type="Pfam" id="PF13581"/>
    </source>
</evidence>
<dbReference type="Proteomes" id="UP000605361">
    <property type="component" value="Unassembled WGS sequence"/>
</dbReference>
<dbReference type="Gene3D" id="3.30.565.10">
    <property type="entry name" value="Histidine kinase-like ATPase, C-terminal domain"/>
    <property type="match status" value="1"/>
</dbReference>
<reference evidence="3" key="1">
    <citation type="submission" date="2020-11" db="EMBL/GenBank/DDBJ databases">
        <title>Whole-genome analyses of Nonomuraea sp. K274.</title>
        <authorList>
            <person name="Veyisoglu A."/>
        </authorList>
    </citation>
    <scope>NUCLEOTIDE SEQUENCE</scope>
    <source>
        <strain evidence="3">K274</strain>
    </source>
</reference>
<dbReference type="EMBL" id="JADOGI010000008">
    <property type="protein sequence ID" value="MBF8185056.1"/>
    <property type="molecule type" value="Genomic_DNA"/>
</dbReference>
<dbReference type="AlphaFoldDB" id="A0A931A2L3"/>
<protein>
    <submittedName>
        <fullName evidence="3">ATP-binding protein</fullName>
    </submittedName>
</protein>
<evidence type="ECO:0000256" key="1">
    <source>
        <dbReference type="ARBA" id="ARBA00022527"/>
    </source>
</evidence>
<organism evidence="3 4">
    <name type="scientific">Nonomuraea cypriaca</name>
    <dbReference type="NCBI Taxonomy" id="1187855"/>
    <lineage>
        <taxon>Bacteria</taxon>
        <taxon>Bacillati</taxon>
        <taxon>Actinomycetota</taxon>
        <taxon>Actinomycetes</taxon>
        <taxon>Streptosporangiales</taxon>
        <taxon>Streptosporangiaceae</taxon>
        <taxon>Nonomuraea</taxon>
    </lineage>
</organism>